<dbReference type="PANTHER" id="PTHR19304">
    <property type="entry name" value="CYCLIC-AMP RESPONSE ELEMENT BINDING PROTEIN"/>
    <property type="match status" value="1"/>
</dbReference>
<reference evidence="9" key="2">
    <citation type="submission" date="2012-05" db="EMBL/GenBank/DDBJ databases">
        <title>Annotation of the Genome Sequence of Fusarium oxysporum f. sp. melonis 26406.</title>
        <authorList>
            <consortium name="The Broad Institute Genomics Platform"/>
            <person name="Ma L.-J."/>
            <person name="Corby-Kistler H."/>
            <person name="Broz K."/>
            <person name="Gale L.R."/>
            <person name="Jonkers W."/>
            <person name="O'Donnell K."/>
            <person name="Ploetz R."/>
            <person name="Steinberg C."/>
            <person name="Schwartz D.C."/>
            <person name="VanEtten H."/>
            <person name="Zhou S."/>
            <person name="Young S.K."/>
            <person name="Zeng Q."/>
            <person name="Gargeya S."/>
            <person name="Fitzgerald M."/>
            <person name="Abouelleil A."/>
            <person name="Alvarado L."/>
            <person name="Chapman S.B."/>
            <person name="Gainer-Dewar J."/>
            <person name="Goldberg J."/>
            <person name="Griggs A."/>
            <person name="Gujja S."/>
            <person name="Hansen M."/>
            <person name="Howarth C."/>
            <person name="Imamovic A."/>
            <person name="Ireland A."/>
            <person name="Larimer J."/>
            <person name="McCowan C."/>
            <person name="Murphy C."/>
            <person name="Pearson M."/>
            <person name="Poon T.W."/>
            <person name="Priest M."/>
            <person name="Roberts A."/>
            <person name="Saif S."/>
            <person name="Shea T."/>
            <person name="Sykes S."/>
            <person name="Wortman J."/>
            <person name="Nusbaum C."/>
            <person name="Birren B."/>
        </authorList>
    </citation>
    <scope>NUCLEOTIDE SEQUENCE</scope>
    <source>
        <strain evidence="9">26406</strain>
    </source>
</reference>
<feature type="region of interest" description="Disordered" evidence="7">
    <location>
        <begin position="262"/>
        <end position="300"/>
    </location>
</feature>
<name>W9Z9G1_FUSOX</name>
<feature type="coiled-coil region" evidence="6">
    <location>
        <begin position="193"/>
        <end position="234"/>
    </location>
</feature>
<dbReference type="EMBL" id="JH659440">
    <property type="protein sequence ID" value="EXK24908.1"/>
    <property type="molecule type" value="Genomic_DNA"/>
</dbReference>
<comment type="subcellular location">
    <subcellularLocation>
        <location evidence="1">Nucleus</location>
    </subcellularLocation>
</comment>
<dbReference type="HOGENOM" id="CLU_912277_0_0_1"/>
<dbReference type="InterPro" id="IPR002112">
    <property type="entry name" value="Leuzip_Jun"/>
</dbReference>
<dbReference type="PRINTS" id="PR00043">
    <property type="entry name" value="LEUZIPPRJUN"/>
</dbReference>
<sequence>MTSLVDWSGNAHDEPYYDLAWGDMPGGLIPWDLVVSSTIYSDMDASNSEPLLSSPSSEYYKHNVMMGLYSSIPLESPPSLTSVEQHIQHKSRTAPASPDKGATTDSLQDHHGSPSDGTNSFSSQSPPRAELGPPIGKKTVKKTGKKTERKIRGRRLLSNTKGSKGMETELNRAEQKRDMKVLERNRKAAAKCRARKQNQQDTLSAQVDELQGRHKELTASCDELRETAFQLKSELLRHGDYNCTLIQRYIANEAVKSVDNLISNQSPSNSSNRSNSWVTSAPRPGQDGNNGWGEYPGTRQ</sequence>
<accession>W9Z9G1</accession>
<evidence type="ECO:0000313" key="9">
    <source>
        <dbReference type="EMBL" id="EXK24908.1"/>
    </source>
</evidence>
<evidence type="ECO:0000256" key="1">
    <source>
        <dbReference type="ARBA" id="ARBA00004123"/>
    </source>
</evidence>
<feature type="compositionally biased region" description="Low complexity" evidence="7">
    <location>
        <begin position="262"/>
        <end position="280"/>
    </location>
</feature>
<dbReference type="PROSITE" id="PS00036">
    <property type="entry name" value="BZIP_BASIC"/>
    <property type="match status" value="1"/>
</dbReference>
<dbReference type="VEuPathDB" id="FungiDB:FOMG_18398"/>
<evidence type="ECO:0000256" key="5">
    <source>
        <dbReference type="ARBA" id="ARBA00023242"/>
    </source>
</evidence>
<dbReference type="InterPro" id="IPR051027">
    <property type="entry name" value="bZIP_transcription_factors"/>
</dbReference>
<dbReference type="PROSITE" id="PS50217">
    <property type="entry name" value="BZIP"/>
    <property type="match status" value="1"/>
</dbReference>
<reference evidence="9" key="1">
    <citation type="submission" date="2012-04" db="EMBL/GenBank/DDBJ databases">
        <title>The Genome Sequence of Fusarium oxysporum melonis.</title>
        <authorList>
            <consortium name="The Broad Institute Genome Sequencing Platform"/>
            <person name="Ma L.-J."/>
            <person name="Gale L.R."/>
            <person name="Schwartz D.C."/>
            <person name="Zhou S."/>
            <person name="Corby-Kistler H."/>
            <person name="Young S.K."/>
            <person name="Zeng Q."/>
            <person name="Gargeya S."/>
            <person name="Fitzgerald M."/>
            <person name="Haas B."/>
            <person name="Abouelleil A."/>
            <person name="Alvarado L."/>
            <person name="Arachchi H.M."/>
            <person name="Berlin A."/>
            <person name="Brown A."/>
            <person name="Chapman S.B."/>
            <person name="Chen Z."/>
            <person name="Dunbar C."/>
            <person name="Freedman E."/>
            <person name="Gearin G."/>
            <person name="Goldberg J."/>
            <person name="Griggs A."/>
            <person name="Gujja S."/>
            <person name="Heiman D."/>
            <person name="Howarth C."/>
            <person name="Larson L."/>
            <person name="Lui A."/>
            <person name="MacDonald P.J.P."/>
            <person name="Montmayeur A."/>
            <person name="Murphy C."/>
            <person name="Neiman D."/>
            <person name="Pearson M."/>
            <person name="Priest M."/>
            <person name="Roberts A."/>
            <person name="Saif S."/>
            <person name="Shea T."/>
            <person name="Shenoy N."/>
            <person name="Sisk P."/>
            <person name="Stolte C."/>
            <person name="Sykes S."/>
            <person name="Wortman J."/>
            <person name="Nusbaum C."/>
            <person name="Birren B."/>
        </authorList>
    </citation>
    <scope>NUCLEOTIDE SEQUENCE</scope>
    <source>
        <strain evidence="9">26406</strain>
    </source>
</reference>
<evidence type="ECO:0000256" key="7">
    <source>
        <dbReference type="SAM" id="MobiDB-lite"/>
    </source>
</evidence>
<keyword evidence="2" id="KW-0805">Transcription regulation</keyword>
<feature type="compositionally biased region" description="Polar residues" evidence="7">
    <location>
        <begin position="115"/>
        <end position="126"/>
    </location>
</feature>
<evidence type="ECO:0000256" key="6">
    <source>
        <dbReference type="SAM" id="Coils"/>
    </source>
</evidence>
<proteinExistence type="predicted"/>
<organism evidence="9">
    <name type="scientific">Fusarium oxysporum f. sp. melonis 26406</name>
    <dbReference type="NCBI Taxonomy" id="1089452"/>
    <lineage>
        <taxon>Eukaryota</taxon>
        <taxon>Fungi</taxon>
        <taxon>Dikarya</taxon>
        <taxon>Ascomycota</taxon>
        <taxon>Pezizomycotina</taxon>
        <taxon>Sordariomycetes</taxon>
        <taxon>Hypocreomycetidae</taxon>
        <taxon>Hypocreales</taxon>
        <taxon>Nectriaceae</taxon>
        <taxon>Fusarium</taxon>
        <taxon>Fusarium oxysporum species complex</taxon>
    </lineage>
</organism>
<dbReference type="Proteomes" id="UP000030703">
    <property type="component" value="Unassembled WGS sequence"/>
</dbReference>
<dbReference type="GO" id="GO:0003700">
    <property type="term" value="F:DNA-binding transcription factor activity"/>
    <property type="evidence" value="ECO:0007669"/>
    <property type="project" value="InterPro"/>
</dbReference>
<dbReference type="GO" id="GO:0005634">
    <property type="term" value="C:nucleus"/>
    <property type="evidence" value="ECO:0007669"/>
    <property type="project" value="UniProtKB-SubCell"/>
</dbReference>
<feature type="region of interest" description="Disordered" evidence="7">
    <location>
        <begin position="78"/>
        <end position="177"/>
    </location>
</feature>
<dbReference type="SUPFAM" id="SSF57959">
    <property type="entry name" value="Leucine zipper domain"/>
    <property type="match status" value="1"/>
</dbReference>
<evidence type="ECO:0000256" key="3">
    <source>
        <dbReference type="ARBA" id="ARBA00023125"/>
    </source>
</evidence>
<keyword evidence="4" id="KW-0804">Transcription</keyword>
<dbReference type="GO" id="GO:0003677">
    <property type="term" value="F:DNA binding"/>
    <property type="evidence" value="ECO:0007669"/>
    <property type="project" value="UniProtKB-KW"/>
</dbReference>
<dbReference type="Pfam" id="PF00170">
    <property type="entry name" value="bZIP_1"/>
    <property type="match status" value="1"/>
</dbReference>
<dbReference type="InterPro" id="IPR004827">
    <property type="entry name" value="bZIP"/>
</dbReference>
<dbReference type="Gene3D" id="1.20.5.170">
    <property type="match status" value="1"/>
</dbReference>
<dbReference type="InterPro" id="IPR046347">
    <property type="entry name" value="bZIP_sf"/>
</dbReference>
<protein>
    <recommendedName>
        <fullName evidence="8">BZIP domain-containing protein</fullName>
    </recommendedName>
</protein>
<keyword evidence="3" id="KW-0238">DNA-binding</keyword>
<evidence type="ECO:0000259" key="8">
    <source>
        <dbReference type="PROSITE" id="PS50217"/>
    </source>
</evidence>
<gene>
    <name evidence="9" type="ORF">FOMG_18398</name>
</gene>
<dbReference type="CDD" id="cd14687">
    <property type="entry name" value="bZIP_ATF2"/>
    <property type="match status" value="1"/>
</dbReference>
<feature type="compositionally biased region" description="Basic residues" evidence="7">
    <location>
        <begin position="138"/>
        <end position="155"/>
    </location>
</feature>
<evidence type="ECO:0000256" key="4">
    <source>
        <dbReference type="ARBA" id="ARBA00023163"/>
    </source>
</evidence>
<keyword evidence="6" id="KW-0175">Coiled coil</keyword>
<feature type="domain" description="BZIP" evidence="8">
    <location>
        <begin position="175"/>
        <end position="238"/>
    </location>
</feature>
<evidence type="ECO:0000256" key="2">
    <source>
        <dbReference type="ARBA" id="ARBA00023015"/>
    </source>
</evidence>
<feature type="compositionally biased region" description="Basic and acidic residues" evidence="7">
    <location>
        <begin position="164"/>
        <end position="177"/>
    </location>
</feature>
<dbReference type="AlphaFoldDB" id="W9Z9G1"/>
<dbReference type="SMART" id="SM00338">
    <property type="entry name" value="BRLZ"/>
    <property type="match status" value="1"/>
</dbReference>
<keyword evidence="5" id="KW-0539">Nucleus</keyword>